<dbReference type="EMBL" id="BMZG01000020">
    <property type="protein sequence ID" value="GHA79971.1"/>
    <property type="molecule type" value="Genomic_DNA"/>
</dbReference>
<gene>
    <name evidence="1" type="ORF">GCM10009007_21050</name>
</gene>
<reference evidence="1" key="1">
    <citation type="journal article" date="2014" name="Int. J. Syst. Evol. Microbiol.">
        <title>Complete genome sequence of Corynebacterium casei LMG S-19264T (=DSM 44701T), isolated from a smear-ripened cheese.</title>
        <authorList>
            <consortium name="US DOE Joint Genome Institute (JGI-PGF)"/>
            <person name="Walter F."/>
            <person name="Albersmeier A."/>
            <person name="Kalinowski J."/>
            <person name="Ruckert C."/>
        </authorList>
    </citation>
    <scope>NUCLEOTIDE SEQUENCE</scope>
    <source>
        <strain evidence="1">KCTC 32501</strain>
    </source>
</reference>
<accession>A0A8J3CM43</accession>
<dbReference type="Proteomes" id="UP000614287">
    <property type="component" value="Unassembled WGS sequence"/>
</dbReference>
<protein>
    <submittedName>
        <fullName evidence="1">Uncharacterized protein</fullName>
    </submittedName>
</protein>
<sequence>MDNTKEYLLGSSIRNIGSHEIVTWLGTDIQGADSAERVIKQFHEAAKLENPPYGGYLGSGNAHHWGMFKGVVYIHCEYDEEMKVAMTYEQAVGALENYKQFLLSTRTDPANPPATFDIEYLLDGEAAADLYFNKLGGRIGFTLDERKVMAKEQKKRGKK</sequence>
<dbReference type="AlphaFoldDB" id="A0A8J3CM43"/>
<evidence type="ECO:0000313" key="2">
    <source>
        <dbReference type="Proteomes" id="UP000614287"/>
    </source>
</evidence>
<comment type="caution">
    <text evidence="1">The sequence shown here is derived from an EMBL/GenBank/DDBJ whole genome shotgun (WGS) entry which is preliminary data.</text>
</comment>
<organism evidence="1 2">
    <name type="scientific">Formosimonas limnophila</name>
    <dbReference type="NCBI Taxonomy" id="1384487"/>
    <lineage>
        <taxon>Bacteria</taxon>
        <taxon>Pseudomonadati</taxon>
        <taxon>Pseudomonadota</taxon>
        <taxon>Betaproteobacteria</taxon>
        <taxon>Burkholderiales</taxon>
        <taxon>Burkholderiaceae</taxon>
        <taxon>Formosimonas</taxon>
    </lineage>
</organism>
<keyword evidence="2" id="KW-1185">Reference proteome</keyword>
<proteinExistence type="predicted"/>
<name>A0A8J3CM43_9BURK</name>
<reference evidence="1" key="2">
    <citation type="submission" date="2020-09" db="EMBL/GenBank/DDBJ databases">
        <authorList>
            <person name="Sun Q."/>
            <person name="Kim S."/>
        </authorList>
    </citation>
    <scope>NUCLEOTIDE SEQUENCE</scope>
    <source>
        <strain evidence="1">KCTC 32501</strain>
    </source>
</reference>
<evidence type="ECO:0000313" key="1">
    <source>
        <dbReference type="EMBL" id="GHA79971.1"/>
    </source>
</evidence>